<dbReference type="PROSITE" id="PS50977">
    <property type="entry name" value="HTH_TETR_2"/>
    <property type="match status" value="1"/>
</dbReference>
<dbReference type="PRINTS" id="PR00455">
    <property type="entry name" value="HTHTETR"/>
</dbReference>
<dbReference type="InterPro" id="IPR001647">
    <property type="entry name" value="HTH_TetR"/>
</dbReference>
<sequence>MSTNPPPGAERSHRARPRKDRRQALIDAAIELLAEGNSADISAAAISRRAGVAHGLLFYYFTDKQGLVAAALADVLANLAEFQEPEAGEQSVRARVEGFVRRHIEFLERHRVLYVRVIREGELGDSVVEDAVRKARAEGAQQVAALAELSEPLSALQSAAISGWTGFLDRTADAYFDTADLELDAVVELIVDTFEAVVAATHSPPETGNRDQ</sequence>
<proteinExistence type="predicted"/>
<dbReference type="RefSeq" id="WP_317533581.1">
    <property type="nucleotide sequence ID" value="NZ_JAWLKF010000010.1"/>
</dbReference>
<feature type="DNA-binding region" description="H-T-H motif" evidence="4">
    <location>
        <begin position="42"/>
        <end position="61"/>
    </location>
</feature>
<dbReference type="EMBL" id="JAWLKF010000010">
    <property type="protein sequence ID" value="MDV6304384.1"/>
    <property type="molecule type" value="Genomic_DNA"/>
</dbReference>
<evidence type="ECO:0000313" key="8">
    <source>
        <dbReference type="Proteomes" id="UP001186104"/>
    </source>
</evidence>
<name>A0ABU4D509_9NOCA</name>
<keyword evidence="1" id="KW-0805">Transcription regulation</keyword>
<feature type="domain" description="HTH tetR-type" evidence="6">
    <location>
        <begin position="19"/>
        <end position="79"/>
    </location>
</feature>
<dbReference type="Gene3D" id="1.10.357.10">
    <property type="entry name" value="Tetracycline Repressor, domain 2"/>
    <property type="match status" value="1"/>
</dbReference>
<evidence type="ECO:0000256" key="5">
    <source>
        <dbReference type="SAM" id="MobiDB-lite"/>
    </source>
</evidence>
<keyword evidence="8" id="KW-1185">Reference proteome</keyword>
<feature type="region of interest" description="Disordered" evidence="5">
    <location>
        <begin position="1"/>
        <end position="20"/>
    </location>
</feature>
<evidence type="ECO:0000256" key="1">
    <source>
        <dbReference type="ARBA" id="ARBA00023015"/>
    </source>
</evidence>
<evidence type="ECO:0000256" key="4">
    <source>
        <dbReference type="PROSITE-ProRule" id="PRU00335"/>
    </source>
</evidence>
<dbReference type="PANTHER" id="PTHR30055:SF234">
    <property type="entry name" value="HTH-TYPE TRANSCRIPTIONAL REGULATOR BETI"/>
    <property type="match status" value="1"/>
</dbReference>
<dbReference type="PANTHER" id="PTHR30055">
    <property type="entry name" value="HTH-TYPE TRANSCRIPTIONAL REGULATOR RUTR"/>
    <property type="match status" value="1"/>
</dbReference>
<accession>A0ABU4D509</accession>
<evidence type="ECO:0000256" key="3">
    <source>
        <dbReference type="ARBA" id="ARBA00023163"/>
    </source>
</evidence>
<dbReference type="InterPro" id="IPR009057">
    <property type="entry name" value="Homeodomain-like_sf"/>
</dbReference>
<organism evidence="7 8">
    <name type="scientific">Rhodococcus cerastii</name>
    <dbReference type="NCBI Taxonomy" id="908616"/>
    <lineage>
        <taxon>Bacteria</taxon>
        <taxon>Bacillati</taxon>
        <taxon>Actinomycetota</taxon>
        <taxon>Actinomycetes</taxon>
        <taxon>Mycobacteriales</taxon>
        <taxon>Nocardiaceae</taxon>
        <taxon>Rhodococcus</taxon>
    </lineage>
</organism>
<evidence type="ECO:0000259" key="6">
    <source>
        <dbReference type="PROSITE" id="PS50977"/>
    </source>
</evidence>
<evidence type="ECO:0000256" key="2">
    <source>
        <dbReference type="ARBA" id="ARBA00023125"/>
    </source>
</evidence>
<dbReference type="Proteomes" id="UP001186104">
    <property type="component" value="Unassembled WGS sequence"/>
</dbReference>
<comment type="caution">
    <text evidence="7">The sequence shown here is derived from an EMBL/GenBank/DDBJ whole genome shotgun (WGS) entry which is preliminary data.</text>
</comment>
<dbReference type="SUPFAM" id="SSF46689">
    <property type="entry name" value="Homeodomain-like"/>
    <property type="match status" value="1"/>
</dbReference>
<keyword evidence="2 4" id="KW-0238">DNA-binding</keyword>
<protein>
    <submittedName>
        <fullName evidence="7">TetR/AcrR family transcriptional regulator</fullName>
    </submittedName>
</protein>
<evidence type="ECO:0000313" key="7">
    <source>
        <dbReference type="EMBL" id="MDV6304384.1"/>
    </source>
</evidence>
<dbReference type="Pfam" id="PF00440">
    <property type="entry name" value="TetR_N"/>
    <property type="match status" value="1"/>
</dbReference>
<dbReference type="InterPro" id="IPR050109">
    <property type="entry name" value="HTH-type_TetR-like_transc_reg"/>
</dbReference>
<reference evidence="7 8" key="1">
    <citation type="submission" date="2023-10" db="EMBL/GenBank/DDBJ databases">
        <title>Development of a sustainable strategy for remediation of hydrocarbon-contaminated territories based on the waste exchange concept.</title>
        <authorList>
            <person name="Krivoruchko A."/>
        </authorList>
    </citation>
    <scope>NUCLEOTIDE SEQUENCE [LARGE SCALE GENOMIC DNA]</scope>
    <source>
        <strain evidence="7 8">IEGM 1327</strain>
    </source>
</reference>
<gene>
    <name evidence="7" type="ORF">R3P93_17630</name>
</gene>
<keyword evidence="3" id="KW-0804">Transcription</keyword>